<organism evidence="2">
    <name type="scientific">marine metagenome</name>
    <dbReference type="NCBI Taxonomy" id="408172"/>
    <lineage>
        <taxon>unclassified sequences</taxon>
        <taxon>metagenomes</taxon>
        <taxon>ecological metagenomes</taxon>
    </lineage>
</organism>
<dbReference type="Gene3D" id="3.40.50.150">
    <property type="entry name" value="Vaccinia Virus protein VP39"/>
    <property type="match status" value="1"/>
</dbReference>
<dbReference type="SUPFAM" id="SSF53335">
    <property type="entry name" value="S-adenosyl-L-methionine-dependent methyltransferases"/>
    <property type="match status" value="1"/>
</dbReference>
<dbReference type="InterPro" id="IPR029063">
    <property type="entry name" value="SAM-dependent_MTases_sf"/>
</dbReference>
<evidence type="ECO:0000259" key="1">
    <source>
        <dbReference type="Pfam" id="PF08241"/>
    </source>
</evidence>
<dbReference type="InterPro" id="IPR013216">
    <property type="entry name" value="Methyltransf_11"/>
</dbReference>
<gene>
    <name evidence="2" type="ORF">METZ01_LOCUS42800</name>
</gene>
<proteinExistence type="predicted"/>
<sequence length="217" mass="23021">MLSGAIEVLPARAGSDEGTRGTVVNHRMREVTELVAGQGTWDAGMVDEVRVLFDSLAPEWTVTRDHPDRNLPLVDALDRGGVEGRTAVELGAGTCISARALSGRFERLVAIDLSREMLAHAVDAAPPLVCADASRLPLADSAVDVLVLQNMFLFPVEVDRCLAGEGSLVWVNSRGSETPIHLPTAAVVASLESVTGSAWRAVTSMVGEATWAVVRRA</sequence>
<dbReference type="Pfam" id="PF08241">
    <property type="entry name" value="Methyltransf_11"/>
    <property type="match status" value="1"/>
</dbReference>
<reference evidence="2" key="1">
    <citation type="submission" date="2018-05" db="EMBL/GenBank/DDBJ databases">
        <authorList>
            <person name="Lanie J.A."/>
            <person name="Ng W.-L."/>
            <person name="Kazmierczak K.M."/>
            <person name="Andrzejewski T.M."/>
            <person name="Davidsen T.M."/>
            <person name="Wayne K.J."/>
            <person name="Tettelin H."/>
            <person name="Glass J.I."/>
            <person name="Rusch D."/>
            <person name="Podicherti R."/>
            <person name="Tsui H.-C.T."/>
            <person name="Winkler M.E."/>
        </authorList>
    </citation>
    <scope>NUCLEOTIDE SEQUENCE</scope>
</reference>
<evidence type="ECO:0000313" key="2">
    <source>
        <dbReference type="EMBL" id="SUZ89946.1"/>
    </source>
</evidence>
<accession>A0A381RDS6</accession>
<feature type="domain" description="Methyltransferase type 11" evidence="1">
    <location>
        <begin position="89"/>
        <end position="162"/>
    </location>
</feature>
<dbReference type="EMBL" id="UINC01001853">
    <property type="protein sequence ID" value="SUZ89946.1"/>
    <property type="molecule type" value="Genomic_DNA"/>
</dbReference>
<protein>
    <recommendedName>
        <fullName evidence="1">Methyltransferase type 11 domain-containing protein</fullName>
    </recommendedName>
</protein>
<dbReference type="AlphaFoldDB" id="A0A381RDS6"/>
<dbReference type="GO" id="GO:0008757">
    <property type="term" value="F:S-adenosylmethionine-dependent methyltransferase activity"/>
    <property type="evidence" value="ECO:0007669"/>
    <property type="project" value="InterPro"/>
</dbReference>
<name>A0A381RDS6_9ZZZZ</name>